<evidence type="ECO:0000259" key="2">
    <source>
        <dbReference type="Pfam" id="PF22936"/>
    </source>
</evidence>
<comment type="caution">
    <text evidence="3">The sequence shown here is derived from an EMBL/GenBank/DDBJ whole genome shotgun (WGS) entry which is preliminary data.</text>
</comment>
<sequence>MQKRIVSGSGTMPAPDLVVEKTEADPIIPGARGEQIMLTFSLMAMTLPILLLMTYQLMLTFFSISPQPLISGAPSDSNMSGLVDTVMQKVLRALSEKPSLSSLSSTNFAGTFHHCSAISAAHQFCSTRWVVDTGASDHKTPSINLLHNIRTLPKPLMVGLPDEGVKLVTKCGNAYLTPQLMLHDVLLVPDFRHNLLSVGRFSDSTGLIATFSPAECLLQDPSSDAIVARAQRKDGLYWFQSIQPNNLLLQSTSLAKNASGLCFHSCTLDTMHARLGHTSCEKPSHVTHSYSNELKEFFLSYLCYF</sequence>
<keyword evidence="1" id="KW-1133">Transmembrane helix</keyword>
<dbReference type="Pfam" id="PF22936">
    <property type="entry name" value="Pol_BBD"/>
    <property type="match status" value="1"/>
</dbReference>
<organism evidence="3 4">
    <name type="scientific">Saponaria officinalis</name>
    <name type="common">Common soapwort</name>
    <name type="synonym">Lychnis saponaria</name>
    <dbReference type="NCBI Taxonomy" id="3572"/>
    <lineage>
        <taxon>Eukaryota</taxon>
        <taxon>Viridiplantae</taxon>
        <taxon>Streptophyta</taxon>
        <taxon>Embryophyta</taxon>
        <taxon>Tracheophyta</taxon>
        <taxon>Spermatophyta</taxon>
        <taxon>Magnoliopsida</taxon>
        <taxon>eudicotyledons</taxon>
        <taxon>Gunneridae</taxon>
        <taxon>Pentapetalae</taxon>
        <taxon>Caryophyllales</taxon>
        <taxon>Caryophyllaceae</taxon>
        <taxon>Caryophylleae</taxon>
        <taxon>Saponaria</taxon>
    </lineage>
</organism>
<name>A0AAW1MW73_SAPOF</name>
<keyword evidence="1" id="KW-0472">Membrane</keyword>
<protein>
    <recommendedName>
        <fullName evidence="2">Retrovirus-related Pol polyprotein from transposon TNT 1-94-like beta-barrel domain-containing protein</fullName>
    </recommendedName>
</protein>
<gene>
    <name evidence="3" type="ORF">RND81_02G227300</name>
</gene>
<feature type="transmembrane region" description="Helical" evidence="1">
    <location>
        <begin position="36"/>
        <end position="58"/>
    </location>
</feature>
<proteinExistence type="predicted"/>
<reference evidence="3" key="1">
    <citation type="submission" date="2024-03" db="EMBL/GenBank/DDBJ databases">
        <title>WGS assembly of Saponaria officinalis var. Norfolk2.</title>
        <authorList>
            <person name="Jenkins J."/>
            <person name="Shu S."/>
            <person name="Grimwood J."/>
            <person name="Barry K."/>
            <person name="Goodstein D."/>
            <person name="Schmutz J."/>
            <person name="Leebens-Mack J."/>
            <person name="Osbourn A."/>
        </authorList>
    </citation>
    <scope>NUCLEOTIDE SEQUENCE [LARGE SCALE GENOMIC DNA]</scope>
    <source>
        <strain evidence="3">JIC</strain>
    </source>
</reference>
<dbReference type="AlphaFoldDB" id="A0AAW1MW73"/>
<dbReference type="InterPro" id="IPR054722">
    <property type="entry name" value="PolX-like_BBD"/>
</dbReference>
<keyword evidence="4" id="KW-1185">Reference proteome</keyword>
<evidence type="ECO:0000256" key="1">
    <source>
        <dbReference type="SAM" id="Phobius"/>
    </source>
</evidence>
<feature type="domain" description="Retrovirus-related Pol polyprotein from transposon TNT 1-94-like beta-barrel" evidence="2">
    <location>
        <begin position="129"/>
        <end position="203"/>
    </location>
</feature>
<dbReference type="Proteomes" id="UP001443914">
    <property type="component" value="Unassembled WGS sequence"/>
</dbReference>
<accession>A0AAW1MW73</accession>
<dbReference type="EMBL" id="JBDFQZ010000002">
    <property type="protein sequence ID" value="KAK9750858.1"/>
    <property type="molecule type" value="Genomic_DNA"/>
</dbReference>
<keyword evidence="1" id="KW-0812">Transmembrane</keyword>
<evidence type="ECO:0000313" key="4">
    <source>
        <dbReference type="Proteomes" id="UP001443914"/>
    </source>
</evidence>
<evidence type="ECO:0000313" key="3">
    <source>
        <dbReference type="EMBL" id="KAK9750858.1"/>
    </source>
</evidence>